<gene>
    <name evidence="2" type="ORF">JWG45_13750</name>
</gene>
<keyword evidence="3" id="KW-1185">Reference proteome</keyword>
<evidence type="ECO:0000313" key="2">
    <source>
        <dbReference type="EMBL" id="MBM9578217.1"/>
    </source>
</evidence>
<evidence type="ECO:0000313" key="3">
    <source>
        <dbReference type="Proteomes" id="UP000724686"/>
    </source>
</evidence>
<organism evidence="2 3">
    <name type="scientific">Leptospira ainlahdjerensis</name>
    <dbReference type="NCBI Taxonomy" id="2810033"/>
    <lineage>
        <taxon>Bacteria</taxon>
        <taxon>Pseudomonadati</taxon>
        <taxon>Spirochaetota</taxon>
        <taxon>Spirochaetia</taxon>
        <taxon>Leptospirales</taxon>
        <taxon>Leptospiraceae</taxon>
        <taxon>Leptospira</taxon>
    </lineage>
</organism>
<dbReference type="EMBL" id="JAFFPU010000047">
    <property type="protein sequence ID" value="MBM9578217.1"/>
    <property type="molecule type" value="Genomic_DNA"/>
</dbReference>
<dbReference type="Proteomes" id="UP000724686">
    <property type="component" value="Unassembled WGS sequence"/>
</dbReference>
<comment type="caution">
    <text evidence="2">The sequence shown here is derived from an EMBL/GenBank/DDBJ whole genome shotgun (WGS) entry which is preliminary data.</text>
</comment>
<name>A0ABS2UCW9_9LEPT</name>
<protein>
    <submittedName>
        <fullName evidence="2">Uncharacterized protein</fullName>
    </submittedName>
</protein>
<reference evidence="2 3" key="1">
    <citation type="submission" date="2021-02" db="EMBL/GenBank/DDBJ databases">
        <title>Leptospira ainlahdjerensis sp. nov., Leptospira ainazelensis sp. nov., Leptospira abararensis sp. nov. and Leptospira chreensis sp. nov., four new species isolated from water sources in Algeria.</title>
        <authorList>
            <person name="Amara Korba A."/>
            <person name="Kainiu M."/>
            <person name="Vincent A.T."/>
            <person name="Mariet J.-F."/>
            <person name="Veyrier F.J."/>
            <person name="Goarant C."/>
            <person name="Picardeau M."/>
        </authorList>
    </citation>
    <scope>NUCLEOTIDE SEQUENCE [LARGE SCALE GENOMIC DNA]</scope>
    <source>
        <strain evidence="2 3">201903070</strain>
    </source>
</reference>
<feature type="region of interest" description="Disordered" evidence="1">
    <location>
        <begin position="1"/>
        <end position="25"/>
    </location>
</feature>
<accession>A0ABS2UCW9</accession>
<evidence type="ECO:0000256" key="1">
    <source>
        <dbReference type="SAM" id="MobiDB-lite"/>
    </source>
</evidence>
<sequence>MTSLSKSNDVRNLVQLPKSNGTRKARGVRLPAGIRTKINPVEGKSSMRAIAKAYNVQRQHLAETAYGDRNTPHLIQILEMEFNLPIEEIRSIFKKAREARAEFKKLQSENGMRVSQSAEAQAILKNMGFKEK</sequence>
<proteinExistence type="predicted"/>